<dbReference type="GeneID" id="106166637"/>
<dbReference type="InterPro" id="IPR002048">
    <property type="entry name" value="EF_hand_dom"/>
</dbReference>
<dbReference type="SUPFAM" id="SSF47473">
    <property type="entry name" value="EF-hand"/>
    <property type="match status" value="1"/>
</dbReference>
<dbReference type="PANTHER" id="PTHR23048:SF0">
    <property type="entry name" value="CALMODULIN LIKE 3"/>
    <property type="match status" value="1"/>
</dbReference>
<dbReference type="KEGG" id="lak:106166637"/>
<feature type="domain" description="EF-hand" evidence="3">
    <location>
        <begin position="11"/>
        <end position="46"/>
    </location>
</feature>
<dbReference type="RefSeq" id="XP_013400747.1">
    <property type="nucleotide sequence ID" value="XM_013545293.2"/>
</dbReference>
<dbReference type="SMART" id="SM00054">
    <property type="entry name" value="EFh"/>
    <property type="match status" value="4"/>
</dbReference>
<dbReference type="Proteomes" id="UP000085678">
    <property type="component" value="Unplaced"/>
</dbReference>
<dbReference type="FunCoup" id="A0A1S3IRB2">
    <property type="interactions" value="19"/>
</dbReference>
<dbReference type="GO" id="GO:0005509">
    <property type="term" value="F:calcium ion binding"/>
    <property type="evidence" value="ECO:0007669"/>
    <property type="project" value="InterPro"/>
</dbReference>
<dbReference type="AlphaFoldDB" id="A0A1S3IRB2"/>
<evidence type="ECO:0000313" key="4">
    <source>
        <dbReference type="Proteomes" id="UP000085678"/>
    </source>
</evidence>
<evidence type="ECO:0000259" key="3">
    <source>
        <dbReference type="PROSITE" id="PS50222"/>
    </source>
</evidence>
<keyword evidence="2" id="KW-0106">Calcium</keyword>
<feature type="domain" description="EF-hand" evidence="3">
    <location>
        <begin position="47"/>
        <end position="82"/>
    </location>
</feature>
<dbReference type="Gene3D" id="1.10.238.10">
    <property type="entry name" value="EF-hand"/>
    <property type="match status" value="2"/>
</dbReference>
<dbReference type="OrthoDB" id="26525at2759"/>
<dbReference type="GO" id="GO:0016460">
    <property type="term" value="C:myosin II complex"/>
    <property type="evidence" value="ECO:0007669"/>
    <property type="project" value="TreeGrafter"/>
</dbReference>
<keyword evidence="1" id="KW-0677">Repeat</keyword>
<proteinExistence type="predicted"/>
<dbReference type="PANTHER" id="PTHR23048">
    <property type="entry name" value="MYOSIN LIGHT CHAIN 1, 3"/>
    <property type="match status" value="1"/>
</dbReference>
<organism evidence="4 5">
    <name type="scientific">Lingula anatina</name>
    <name type="common">Brachiopod</name>
    <name type="synonym">Lingula unguis</name>
    <dbReference type="NCBI Taxonomy" id="7574"/>
    <lineage>
        <taxon>Eukaryota</taxon>
        <taxon>Metazoa</taxon>
        <taxon>Spiralia</taxon>
        <taxon>Lophotrochozoa</taxon>
        <taxon>Brachiopoda</taxon>
        <taxon>Linguliformea</taxon>
        <taxon>Lingulata</taxon>
        <taxon>Lingulida</taxon>
        <taxon>Linguloidea</taxon>
        <taxon>Lingulidae</taxon>
        <taxon>Lingula</taxon>
    </lineage>
</organism>
<sequence>MADDNYELSDDQVQNIREAFFVFDPDKKGIIPTKKLGDVMRNLGHQLRPEELGELIKIVDQDSNGTVDFDEFLPLMAQKIKEKQEEEFYKNLFRMLDKKKKGFITCDDLRYILKGLRDELDLSDEEINDMIQEVDEDGNNEVSFDEFFKLMTSE</sequence>
<feature type="domain" description="EF-hand" evidence="3">
    <location>
        <begin position="84"/>
        <end position="119"/>
    </location>
</feature>
<dbReference type="STRING" id="7574.A0A1S3IRB2"/>
<evidence type="ECO:0000256" key="1">
    <source>
        <dbReference type="ARBA" id="ARBA00022737"/>
    </source>
</evidence>
<name>A0A1S3IRB2_LINAN</name>
<feature type="domain" description="EF-hand" evidence="3">
    <location>
        <begin position="122"/>
        <end position="154"/>
    </location>
</feature>
<accession>A0A1S3IRB2</accession>
<evidence type="ECO:0000313" key="5">
    <source>
        <dbReference type="RefSeq" id="XP_013400747.1"/>
    </source>
</evidence>
<dbReference type="PROSITE" id="PS00018">
    <property type="entry name" value="EF_HAND_1"/>
    <property type="match status" value="2"/>
</dbReference>
<dbReference type="InParanoid" id="A0A1S3IRB2"/>
<reference evidence="5" key="1">
    <citation type="submission" date="2025-08" db="UniProtKB">
        <authorList>
            <consortium name="RefSeq"/>
        </authorList>
    </citation>
    <scope>IDENTIFICATION</scope>
    <source>
        <tissue evidence="5">Gonads</tissue>
    </source>
</reference>
<keyword evidence="4" id="KW-1185">Reference proteome</keyword>
<dbReference type="InterPro" id="IPR011992">
    <property type="entry name" value="EF-hand-dom_pair"/>
</dbReference>
<dbReference type="FunFam" id="1.10.238.10:FF:000527">
    <property type="entry name" value="Calmodulin-3"/>
    <property type="match status" value="1"/>
</dbReference>
<dbReference type="Pfam" id="PF13499">
    <property type="entry name" value="EF-hand_7"/>
    <property type="match status" value="2"/>
</dbReference>
<gene>
    <name evidence="5" type="primary">LOC106166637</name>
</gene>
<dbReference type="PROSITE" id="PS50222">
    <property type="entry name" value="EF_HAND_2"/>
    <property type="match status" value="4"/>
</dbReference>
<evidence type="ECO:0000256" key="2">
    <source>
        <dbReference type="ARBA" id="ARBA00022837"/>
    </source>
</evidence>
<dbReference type="InterPro" id="IPR050230">
    <property type="entry name" value="CALM/Myosin/TropC-like"/>
</dbReference>
<dbReference type="InterPro" id="IPR018247">
    <property type="entry name" value="EF_Hand_1_Ca_BS"/>
</dbReference>
<protein>
    <submittedName>
        <fullName evidence="5">Calmodulin-2/4</fullName>
    </submittedName>
</protein>
<dbReference type="CDD" id="cd00051">
    <property type="entry name" value="EFh"/>
    <property type="match status" value="1"/>
</dbReference>